<dbReference type="RefSeq" id="WP_013422241.1">
    <property type="nucleotide sequence ID" value="NC_014666.1"/>
</dbReference>
<dbReference type="OrthoDB" id="3213819at2"/>
<dbReference type="PROSITE" id="PS51257">
    <property type="entry name" value="PROKAR_LIPOPROTEIN"/>
    <property type="match status" value="1"/>
</dbReference>
<sequence length="160" mass="16167" precursor="true">MGFARRAVVPAALVIALAGCGGGSGPVQVTGAPAPTGAAAASCRALLAALPASLGKGLDRRDVSPPGVFAAAYGKSPVVLTCGADGLPATYQKTSDVAEVNRVSWFSEQTAGKTLLSTPTRRPQVTMLVRDDAQTWDLLVAVASAIRAHTTSTVPETPTP</sequence>
<dbReference type="KEGG" id="fri:FraEuI1c_1047"/>
<dbReference type="AlphaFoldDB" id="E3IZY4"/>
<evidence type="ECO:0000313" key="2">
    <source>
        <dbReference type="Proteomes" id="UP000002484"/>
    </source>
</evidence>
<proteinExistence type="predicted"/>
<dbReference type="EMBL" id="CP002299">
    <property type="protein sequence ID" value="ADP79120.1"/>
    <property type="molecule type" value="Genomic_DNA"/>
</dbReference>
<accession>E3IZY4</accession>
<dbReference type="eggNOG" id="ENOG5033FNE">
    <property type="taxonomic scope" value="Bacteria"/>
</dbReference>
<dbReference type="STRING" id="298654.FraEuI1c_1047"/>
<organism evidence="1 2">
    <name type="scientific">Pseudofrankia inefficax (strain DSM 45817 / CECT 9037 / DDB 130130 / EuI1c)</name>
    <name type="common">Frankia inefficax</name>
    <dbReference type="NCBI Taxonomy" id="298654"/>
    <lineage>
        <taxon>Bacteria</taxon>
        <taxon>Bacillati</taxon>
        <taxon>Actinomycetota</taxon>
        <taxon>Actinomycetes</taxon>
        <taxon>Frankiales</taxon>
        <taxon>Frankiaceae</taxon>
        <taxon>Pseudofrankia</taxon>
    </lineage>
</organism>
<keyword evidence="2" id="KW-1185">Reference proteome</keyword>
<dbReference type="HOGENOM" id="CLU_111512_0_1_11"/>
<evidence type="ECO:0008006" key="3">
    <source>
        <dbReference type="Google" id="ProtNLM"/>
    </source>
</evidence>
<name>E3IZY4_PSEI1</name>
<dbReference type="InParanoid" id="E3IZY4"/>
<dbReference type="Proteomes" id="UP000002484">
    <property type="component" value="Chromosome"/>
</dbReference>
<gene>
    <name evidence="1" type="ordered locus">FraEuI1c_1047</name>
</gene>
<dbReference type="Pfam" id="PF12028">
    <property type="entry name" value="DUF3515"/>
    <property type="match status" value="1"/>
</dbReference>
<protein>
    <recommendedName>
        <fullName evidence="3">Lipoprotein</fullName>
    </recommendedName>
</protein>
<dbReference type="InterPro" id="IPR021903">
    <property type="entry name" value="DUF3515"/>
</dbReference>
<reference evidence="1 2" key="1">
    <citation type="submission" date="2010-10" db="EMBL/GenBank/DDBJ databases">
        <title>Complete sequence of Frankia sp. EuI1c.</title>
        <authorList>
            <consortium name="US DOE Joint Genome Institute"/>
            <person name="Lucas S."/>
            <person name="Copeland A."/>
            <person name="Lapidus A."/>
            <person name="Cheng J.-F."/>
            <person name="Bruce D."/>
            <person name="Goodwin L."/>
            <person name="Pitluck S."/>
            <person name="Chertkov O."/>
            <person name="Detter J.C."/>
            <person name="Han C."/>
            <person name="Tapia R."/>
            <person name="Land M."/>
            <person name="Hauser L."/>
            <person name="Jeffries C."/>
            <person name="Kyrpides N."/>
            <person name="Ivanova N."/>
            <person name="Mikhailova N."/>
            <person name="Beauchemin N."/>
            <person name="Sen A."/>
            <person name="Sur S.A."/>
            <person name="Gtari M."/>
            <person name="Wall L."/>
            <person name="Tisa L."/>
            <person name="Woyke T."/>
        </authorList>
    </citation>
    <scope>NUCLEOTIDE SEQUENCE [LARGE SCALE GENOMIC DNA]</scope>
    <source>
        <strain evidence="2">DSM 45817 / CECT 9037 / EuI1c</strain>
    </source>
</reference>
<evidence type="ECO:0000313" key="1">
    <source>
        <dbReference type="EMBL" id="ADP79120.1"/>
    </source>
</evidence>